<dbReference type="GeneID" id="61108541"/>
<dbReference type="AlphaFoldDB" id="A0A084AAI3"/>
<dbReference type="InterPro" id="IPR006675">
    <property type="entry name" value="HDIG_dom"/>
</dbReference>
<dbReference type="RefSeq" id="WP_011834319.1">
    <property type="nucleotide sequence ID" value="NZ_AZSI01000048.1"/>
</dbReference>
<dbReference type="InterPro" id="IPR003607">
    <property type="entry name" value="HD/PDEase_dom"/>
</dbReference>
<evidence type="ECO:0000256" key="1">
    <source>
        <dbReference type="ARBA" id="ARBA00012506"/>
    </source>
</evidence>
<dbReference type="EC" id="3.6.1.41" evidence="1"/>
<dbReference type="CDD" id="cd00077">
    <property type="entry name" value="HDc"/>
    <property type="match status" value="1"/>
</dbReference>
<evidence type="ECO:0000256" key="2">
    <source>
        <dbReference type="ARBA" id="ARBA00022723"/>
    </source>
</evidence>
<protein>
    <recommendedName>
        <fullName evidence="1">bis(5'-nucleosyl)-tetraphosphatase (symmetrical)</fullName>
        <ecNumber evidence="1">3.6.1.41</ecNumber>
    </recommendedName>
</protein>
<dbReference type="InterPro" id="IPR051094">
    <property type="entry name" value="Diverse_Catalytic_Enzymes"/>
</dbReference>
<dbReference type="NCBIfam" id="TIGR00488">
    <property type="entry name" value="bis(5'-nucleosyl)-tetraphosphatase (symmetrical) YqeK"/>
    <property type="match status" value="1"/>
</dbReference>
<dbReference type="EMBL" id="AZSI01000048">
    <property type="protein sequence ID" value="KEY62312.1"/>
    <property type="molecule type" value="Genomic_DNA"/>
</dbReference>
<evidence type="ECO:0000256" key="3">
    <source>
        <dbReference type="ARBA" id="ARBA00022741"/>
    </source>
</evidence>
<keyword evidence="2" id="KW-0479">Metal-binding</keyword>
<dbReference type="SUPFAM" id="SSF109604">
    <property type="entry name" value="HD-domain/PDEase-like"/>
    <property type="match status" value="1"/>
</dbReference>
<proteinExistence type="predicted"/>
<dbReference type="SMART" id="SM00471">
    <property type="entry name" value="HDc"/>
    <property type="match status" value="1"/>
</dbReference>
<evidence type="ECO:0000313" key="9">
    <source>
        <dbReference type="Proteomes" id="UP000028401"/>
    </source>
</evidence>
<evidence type="ECO:0000313" key="8">
    <source>
        <dbReference type="EMBL" id="KEY62312.1"/>
    </source>
</evidence>
<dbReference type="NCBIfam" id="TIGR00277">
    <property type="entry name" value="HDIG"/>
    <property type="match status" value="1"/>
</dbReference>
<dbReference type="Gene3D" id="1.10.3210.10">
    <property type="entry name" value="Hypothetical protein af1432"/>
    <property type="match status" value="1"/>
</dbReference>
<dbReference type="GO" id="GO:0000166">
    <property type="term" value="F:nucleotide binding"/>
    <property type="evidence" value="ECO:0007669"/>
    <property type="project" value="UniProtKB-KW"/>
</dbReference>
<dbReference type="PANTHER" id="PTHR35795">
    <property type="entry name" value="SLR1885 PROTEIN"/>
    <property type="match status" value="1"/>
</dbReference>
<keyword evidence="3" id="KW-0547">Nucleotide-binding</keyword>
<dbReference type="Proteomes" id="UP000028401">
    <property type="component" value="Unassembled WGS sequence"/>
</dbReference>
<gene>
    <name evidence="8" type="ORF">U725_01471</name>
</gene>
<keyword evidence="4 8" id="KW-0378">Hydrolase</keyword>
<comment type="catalytic activity">
    <reaction evidence="6">
        <text>P(1),P(4)-bis(5'-adenosyl) tetraphosphate + H2O = 2 ADP + 2 H(+)</text>
        <dbReference type="Rhea" id="RHEA:24252"/>
        <dbReference type="ChEBI" id="CHEBI:15377"/>
        <dbReference type="ChEBI" id="CHEBI:15378"/>
        <dbReference type="ChEBI" id="CHEBI:58141"/>
        <dbReference type="ChEBI" id="CHEBI:456216"/>
        <dbReference type="EC" id="3.6.1.41"/>
    </reaction>
</comment>
<keyword evidence="5" id="KW-0408">Iron</keyword>
<dbReference type="GO" id="GO:0008803">
    <property type="term" value="F:bis(5'-nucleosyl)-tetraphosphatase (symmetrical) activity"/>
    <property type="evidence" value="ECO:0007669"/>
    <property type="project" value="UniProtKB-EC"/>
</dbReference>
<dbReference type="PANTHER" id="PTHR35795:SF1">
    <property type="entry name" value="BIS(5'-NUCLEOSYL)-TETRAPHOSPHATASE, SYMMETRICAL"/>
    <property type="match status" value="1"/>
</dbReference>
<reference evidence="8 9" key="1">
    <citation type="submission" date="2014-06" db="EMBL/GenBank/DDBJ databases">
        <title>Draft genome sequence of the putrescine producing strain Lactococcus lactis subsp cremoris GE214.</title>
        <authorList>
            <person name="Ladero V."/>
            <person name="Linares D.M."/>
            <person name="del Rio B."/>
            <person name="Mayo B."/>
            <person name="Martin M.C."/>
            <person name="Fernandez M."/>
            <person name="Alvarez M.A."/>
        </authorList>
    </citation>
    <scope>NUCLEOTIDE SEQUENCE [LARGE SCALE GENOMIC DNA]</scope>
    <source>
        <strain evidence="8 9">GE214</strain>
    </source>
</reference>
<dbReference type="InterPro" id="IPR005249">
    <property type="entry name" value="YqeK"/>
</dbReference>
<evidence type="ECO:0000259" key="7">
    <source>
        <dbReference type="SMART" id="SM00471"/>
    </source>
</evidence>
<dbReference type="InterPro" id="IPR006674">
    <property type="entry name" value="HD_domain"/>
</dbReference>
<organism evidence="8 9">
    <name type="scientific">Lactococcus cremoris subsp. cremoris GE214</name>
    <dbReference type="NCBI Taxonomy" id="1415168"/>
    <lineage>
        <taxon>Bacteria</taxon>
        <taxon>Bacillati</taxon>
        <taxon>Bacillota</taxon>
        <taxon>Bacilli</taxon>
        <taxon>Lactobacillales</taxon>
        <taxon>Streptococcaceae</taxon>
        <taxon>Lactococcus</taxon>
        <taxon>Lactococcus cremoris subsp. cremoris</taxon>
    </lineage>
</organism>
<feature type="domain" description="HD/PDEase" evidence="7">
    <location>
        <begin position="23"/>
        <end position="150"/>
    </location>
</feature>
<dbReference type="SMR" id="A0A084AAI3"/>
<dbReference type="Pfam" id="PF01966">
    <property type="entry name" value="HD"/>
    <property type="match status" value="1"/>
</dbReference>
<evidence type="ECO:0000256" key="6">
    <source>
        <dbReference type="ARBA" id="ARBA00049417"/>
    </source>
</evidence>
<evidence type="ECO:0000256" key="5">
    <source>
        <dbReference type="ARBA" id="ARBA00023004"/>
    </source>
</evidence>
<dbReference type="PATRIC" id="fig|1415168.3.peg.1536"/>
<sequence length="196" mass="22327">MFDFYPEVNLSREDLLAKIAGAVKESRFKHMLGVEKAAIALAEKYGVDPHKASLAGLLHDYCKEVDDEIFLALIDKYNLDADLKNWDNNIWHGKVGIYKIREDFGLEDEEILRAIEIHTVGDKEMSGLAKVLYVADYIEEGRKFPGVIEARAVAAQDLNQAVAFETMRLVEYLAERRLTIYPQTFEAYNAFIAYLS</sequence>
<dbReference type="GO" id="GO:0046872">
    <property type="term" value="F:metal ion binding"/>
    <property type="evidence" value="ECO:0007669"/>
    <property type="project" value="UniProtKB-KW"/>
</dbReference>
<accession>A0A084AAI3</accession>
<name>A0A084AAI3_LACLC</name>
<evidence type="ECO:0000256" key="4">
    <source>
        <dbReference type="ARBA" id="ARBA00022801"/>
    </source>
</evidence>
<comment type="caution">
    <text evidence="8">The sequence shown here is derived from an EMBL/GenBank/DDBJ whole genome shotgun (WGS) entry which is preliminary data.</text>
</comment>